<sequence length="129" mass="14337">MGTTKFSDTDLQSIIGNVLRYGVWTALSVAGLGGIILLFTRSNEEVHFTNFIEKDDNMITVVQNILAGVSQGNGESIIFLGLLLLFLTPILRIFLSLLSFFLEKDWLYVFITLIVIGIIVFSVSFGFSH</sequence>
<dbReference type="Pfam" id="PF07843">
    <property type="entry name" value="DUF1634"/>
    <property type="match status" value="1"/>
</dbReference>
<dbReference type="InterPro" id="IPR012861">
    <property type="entry name" value="DUF1634"/>
</dbReference>
<evidence type="ECO:0008006" key="4">
    <source>
        <dbReference type="Google" id="ProtNLM"/>
    </source>
</evidence>
<keyword evidence="3" id="KW-1185">Reference proteome</keyword>
<dbReference type="OrthoDB" id="1072981at2"/>
<evidence type="ECO:0000313" key="3">
    <source>
        <dbReference type="Proteomes" id="UP000076630"/>
    </source>
</evidence>
<accession>A0A163XQZ4</accession>
<keyword evidence="1" id="KW-0472">Membrane</keyword>
<proteinExistence type="predicted"/>
<dbReference type="Proteomes" id="UP000076630">
    <property type="component" value="Unassembled WGS sequence"/>
</dbReference>
<dbReference type="RefSeq" id="WP_038984461.1">
    <property type="nucleotide sequence ID" value="NZ_JWJO01000003.1"/>
</dbReference>
<name>A0A163XQZ4_9FLAO</name>
<dbReference type="EMBL" id="LQNU01000065">
    <property type="protein sequence ID" value="KZE78293.1"/>
    <property type="molecule type" value="Genomic_DNA"/>
</dbReference>
<comment type="caution">
    <text evidence="2">The sequence shown here is derived from an EMBL/GenBank/DDBJ whole genome shotgun (WGS) entry which is preliminary data.</text>
</comment>
<reference evidence="2 3" key="1">
    <citation type="submission" date="2016-01" db="EMBL/GenBank/DDBJ databases">
        <title>Whole genome sequencing of Myroides marinus L41.</title>
        <authorList>
            <person name="Hong K.W."/>
        </authorList>
    </citation>
    <scope>NUCLEOTIDE SEQUENCE [LARGE SCALE GENOMIC DNA]</scope>
    <source>
        <strain evidence="2 3">L41</strain>
    </source>
</reference>
<keyword evidence="1" id="KW-0812">Transmembrane</keyword>
<evidence type="ECO:0000256" key="1">
    <source>
        <dbReference type="SAM" id="Phobius"/>
    </source>
</evidence>
<feature type="transmembrane region" description="Helical" evidence="1">
    <location>
        <begin position="107"/>
        <end position="127"/>
    </location>
</feature>
<dbReference type="AlphaFoldDB" id="A0A163XQZ4"/>
<protein>
    <recommendedName>
        <fullName evidence="4">DUF1634 domain-containing protein</fullName>
    </recommendedName>
</protein>
<feature type="transmembrane region" description="Helical" evidence="1">
    <location>
        <begin position="76"/>
        <end position="95"/>
    </location>
</feature>
<feature type="transmembrane region" description="Helical" evidence="1">
    <location>
        <begin position="21"/>
        <end position="40"/>
    </location>
</feature>
<gene>
    <name evidence="2" type="ORF">AV926_12620</name>
</gene>
<organism evidence="2 3">
    <name type="scientific">Myroides marinus</name>
    <dbReference type="NCBI Taxonomy" id="703342"/>
    <lineage>
        <taxon>Bacteria</taxon>
        <taxon>Pseudomonadati</taxon>
        <taxon>Bacteroidota</taxon>
        <taxon>Flavobacteriia</taxon>
        <taxon>Flavobacteriales</taxon>
        <taxon>Flavobacteriaceae</taxon>
        <taxon>Myroides</taxon>
    </lineage>
</organism>
<evidence type="ECO:0000313" key="2">
    <source>
        <dbReference type="EMBL" id="KZE78293.1"/>
    </source>
</evidence>
<keyword evidence="1" id="KW-1133">Transmembrane helix</keyword>